<organism evidence="1 2">
    <name type="scientific">Glycomyces algeriensis</name>
    <dbReference type="NCBI Taxonomy" id="256037"/>
    <lineage>
        <taxon>Bacteria</taxon>
        <taxon>Bacillati</taxon>
        <taxon>Actinomycetota</taxon>
        <taxon>Actinomycetes</taxon>
        <taxon>Glycomycetales</taxon>
        <taxon>Glycomycetaceae</taxon>
        <taxon>Glycomyces</taxon>
    </lineage>
</organism>
<evidence type="ECO:0000313" key="1">
    <source>
        <dbReference type="EMBL" id="GLI40898.1"/>
    </source>
</evidence>
<protein>
    <submittedName>
        <fullName evidence="1">Uncharacterized protein</fullName>
    </submittedName>
</protein>
<dbReference type="Proteomes" id="UP001144313">
    <property type="component" value="Unassembled WGS sequence"/>
</dbReference>
<comment type="caution">
    <text evidence="1">The sequence shown here is derived from an EMBL/GenBank/DDBJ whole genome shotgun (WGS) entry which is preliminary data.</text>
</comment>
<gene>
    <name evidence="1" type="ORF">GALLR39Z86_07480</name>
</gene>
<proteinExistence type="predicted"/>
<sequence length="103" mass="11356">MHDNFPMRASTNVHLNEGMGLEPSVQSSGTGVMTVGTWREDGWFLNLFGSPASLRELAEALHQLADETERNVNRQRTLDNAPAKSRTKFVLEGEATTEIKLAA</sequence>
<dbReference type="RefSeq" id="WP_270118145.1">
    <property type="nucleotide sequence ID" value="NZ_BAAAOL010000016.1"/>
</dbReference>
<evidence type="ECO:0000313" key="2">
    <source>
        <dbReference type="Proteomes" id="UP001144313"/>
    </source>
</evidence>
<keyword evidence="2" id="KW-1185">Reference proteome</keyword>
<reference evidence="1" key="1">
    <citation type="submission" date="2022-12" db="EMBL/GenBank/DDBJ databases">
        <title>Reference genome sequencing for broad-spectrum identification of bacterial and archaeal isolates by mass spectrometry.</title>
        <authorList>
            <person name="Sekiguchi Y."/>
            <person name="Tourlousse D.M."/>
        </authorList>
    </citation>
    <scope>NUCLEOTIDE SEQUENCE</scope>
    <source>
        <strain evidence="1">LLR39Z86</strain>
    </source>
</reference>
<dbReference type="EMBL" id="BSDT01000001">
    <property type="protein sequence ID" value="GLI40898.1"/>
    <property type="molecule type" value="Genomic_DNA"/>
</dbReference>
<name>A0A9W6G605_9ACTN</name>
<accession>A0A9W6G605</accession>
<dbReference type="AlphaFoldDB" id="A0A9W6G605"/>